<reference evidence="1 2" key="1">
    <citation type="submission" date="2019-03" db="EMBL/GenBank/DDBJ databases">
        <authorList>
            <consortium name="Pathogen Informatics"/>
        </authorList>
    </citation>
    <scope>NUCLEOTIDE SEQUENCE [LARGE SCALE GENOMIC DNA]</scope>
    <source>
        <strain evidence="1 2">NCTC12998</strain>
    </source>
</reference>
<dbReference type="AlphaFoldDB" id="A0A485B1Y0"/>
<proteinExistence type="predicted"/>
<protein>
    <submittedName>
        <fullName evidence="1">Uncharacterized protein</fullName>
    </submittedName>
</protein>
<sequence>MEDNAAHQLIEHGGAPHIRAGQIFLRTEAQVGEWLSFRDIIAFGCALRNRFFRCRDDQFAVTTVKDEDIPGFGRCVDDRNGFTVNVDIRQRRLRRHIHVPQIVVNGLIAPYQFTGGGVQRHDRAGVAFLFRRAVAAPDIRSGHAHRQVHEVQLRIIGRRRPGVRGVQREVMFIVRNGVRIFRARIEHPQQFTGVDIKTTNDA</sequence>
<name>A0A485B1Y0_RAOPL</name>
<gene>
    <name evidence="1" type="ORF">NCTC12998_03180</name>
</gene>
<accession>A0A485B1Y0</accession>
<organism evidence="1 2">
    <name type="scientific">Raoultella planticola</name>
    <name type="common">Klebsiella planticola</name>
    <dbReference type="NCBI Taxonomy" id="575"/>
    <lineage>
        <taxon>Bacteria</taxon>
        <taxon>Pseudomonadati</taxon>
        <taxon>Pseudomonadota</taxon>
        <taxon>Gammaproteobacteria</taxon>
        <taxon>Enterobacterales</taxon>
        <taxon>Enterobacteriaceae</taxon>
        <taxon>Klebsiella/Raoultella group</taxon>
        <taxon>Raoultella</taxon>
    </lineage>
</organism>
<dbReference type="Proteomes" id="UP000345637">
    <property type="component" value="Unassembled WGS sequence"/>
</dbReference>
<dbReference type="EMBL" id="CAADJE010000023">
    <property type="protein sequence ID" value="VFS66921.1"/>
    <property type="molecule type" value="Genomic_DNA"/>
</dbReference>
<evidence type="ECO:0000313" key="1">
    <source>
        <dbReference type="EMBL" id="VFS66921.1"/>
    </source>
</evidence>
<evidence type="ECO:0000313" key="2">
    <source>
        <dbReference type="Proteomes" id="UP000345637"/>
    </source>
</evidence>